<evidence type="ECO:0000256" key="1">
    <source>
        <dbReference type="SAM" id="MobiDB-lite"/>
    </source>
</evidence>
<keyword evidence="2" id="KW-0472">Membrane</keyword>
<reference evidence="4 5" key="1">
    <citation type="journal article" date="2007" name="Nature">
        <title>Evolution of genes and genomes on the Drosophila phylogeny.</title>
        <authorList>
            <consortium name="Drosophila 12 Genomes Consortium"/>
            <person name="Clark A.G."/>
            <person name="Eisen M.B."/>
            <person name="Smith D.R."/>
            <person name="Bergman C.M."/>
            <person name="Oliver B."/>
            <person name="Markow T.A."/>
            <person name="Kaufman T.C."/>
            <person name="Kellis M."/>
            <person name="Gelbart W."/>
            <person name="Iyer V.N."/>
            <person name="Pollard D.A."/>
            <person name="Sackton T.B."/>
            <person name="Larracuente A.M."/>
            <person name="Singh N.D."/>
            <person name="Abad J.P."/>
            <person name="Abt D.N."/>
            <person name="Adryan B."/>
            <person name="Aguade M."/>
            <person name="Akashi H."/>
            <person name="Anderson W.W."/>
            <person name="Aquadro C.F."/>
            <person name="Ardell D.H."/>
            <person name="Arguello R."/>
            <person name="Artieri C.G."/>
            <person name="Barbash D.A."/>
            <person name="Barker D."/>
            <person name="Barsanti P."/>
            <person name="Batterham P."/>
            <person name="Batzoglou S."/>
            <person name="Begun D."/>
            <person name="Bhutkar A."/>
            <person name="Blanco E."/>
            <person name="Bosak S.A."/>
            <person name="Bradley R.K."/>
            <person name="Brand A.D."/>
            <person name="Brent M.R."/>
            <person name="Brooks A.N."/>
            <person name="Brown R.H."/>
            <person name="Butlin R.K."/>
            <person name="Caggese C."/>
            <person name="Calvi B.R."/>
            <person name="Bernardo de Carvalho A."/>
            <person name="Caspi A."/>
            <person name="Castrezana S."/>
            <person name="Celniker S.E."/>
            <person name="Chang J.L."/>
            <person name="Chapple C."/>
            <person name="Chatterji S."/>
            <person name="Chinwalla A."/>
            <person name="Civetta A."/>
            <person name="Clifton S.W."/>
            <person name="Comeron J.M."/>
            <person name="Costello J.C."/>
            <person name="Coyne J.A."/>
            <person name="Daub J."/>
            <person name="David R.G."/>
            <person name="Delcher A.L."/>
            <person name="Delehaunty K."/>
            <person name="Do C.B."/>
            <person name="Ebling H."/>
            <person name="Edwards K."/>
            <person name="Eickbush T."/>
            <person name="Evans J.D."/>
            <person name="Filipski A."/>
            <person name="Findeiss S."/>
            <person name="Freyhult E."/>
            <person name="Fulton L."/>
            <person name="Fulton R."/>
            <person name="Garcia A.C."/>
            <person name="Gardiner A."/>
            <person name="Garfield D.A."/>
            <person name="Garvin B.E."/>
            <person name="Gibson G."/>
            <person name="Gilbert D."/>
            <person name="Gnerre S."/>
            <person name="Godfrey J."/>
            <person name="Good R."/>
            <person name="Gotea V."/>
            <person name="Gravely B."/>
            <person name="Greenberg A.J."/>
            <person name="Griffiths-Jones S."/>
            <person name="Gross S."/>
            <person name="Guigo R."/>
            <person name="Gustafson E.A."/>
            <person name="Haerty W."/>
            <person name="Hahn M.W."/>
            <person name="Halligan D.L."/>
            <person name="Halpern A.L."/>
            <person name="Halter G.M."/>
            <person name="Han M.V."/>
            <person name="Heger A."/>
            <person name="Hillier L."/>
            <person name="Hinrichs A.S."/>
            <person name="Holmes I."/>
            <person name="Hoskins R.A."/>
            <person name="Hubisz M.J."/>
            <person name="Hultmark D."/>
            <person name="Huntley M.A."/>
            <person name="Jaffe D.B."/>
            <person name="Jagadeeshan S."/>
            <person name="Jeck W.R."/>
            <person name="Johnson J."/>
            <person name="Jones C.D."/>
            <person name="Jordan W.C."/>
            <person name="Karpen G.H."/>
            <person name="Kataoka E."/>
            <person name="Keightley P.D."/>
            <person name="Kheradpour P."/>
            <person name="Kirkness E.F."/>
            <person name="Koerich L.B."/>
            <person name="Kristiansen K."/>
            <person name="Kudrna D."/>
            <person name="Kulathinal R.J."/>
            <person name="Kumar S."/>
            <person name="Kwok R."/>
            <person name="Lander E."/>
            <person name="Langley C.H."/>
            <person name="Lapoint R."/>
            <person name="Lazzaro B.P."/>
            <person name="Lee S.J."/>
            <person name="Levesque L."/>
            <person name="Li R."/>
            <person name="Lin C.F."/>
            <person name="Lin M.F."/>
            <person name="Lindblad-Toh K."/>
            <person name="Llopart A."/>
            <person name="Long M."/>
            <person name="Low L."/>
            <person name="Lozovsky E."/>
            <person name="Lu J."/>
            <person name="Luo M."/>
            <person name="Machado C.A."/>
            <person name="Makalowski W."/>
            <person name="Marzo M."/>
            <person name="Matsuda M."/>
            <person name="Matzkin L."/>
            <person name="McAllister B."/>
            <person name="McBride C.S."/>
            <person name="McKernan B."/>
            <person name="McKernan K."/>
            <person name="Mendez-Lago M."/>
            <person name="Minx P."/>
            <person name="Mollenhauer M.U."/>
            <person name="Montooth K."/>
            <person name="Mount S.M."/>
            <person name="Mu X."/>
            <person name="Myers E."/>
            <person name="Negre B."/>
            <person name="Newfeld S."/>
            <person name="Nielsen R."/>
            <person name="Noor M.A."/>
            <person name="O'Grady P."/>
            <person name="Pachter L."/>
            <person name="Papaceit M."/>
            <person name="Parisi M.J."/>
            <person name="Parisi M."/>
            <person name="Parts L."/>
            <person name="Pedersen J.S."/>
            <person name="Pesole G."/>
            <person name="Phillippy A.M."/>
            <person name="Ponting C.P."/>
            <person name="Pop M."/>
            <person name="Porcelli D."/>
            <person name="Powell J.R."/>
            <person name="Prohaska S."/>
            <person name="Pruitt K."/>
            <person name="Puig M."/>
            <person name="Quesneville H."/>
            <person name="Ram K.R."/>
            <person name="Rand D."/>
            <person name="Rasmussen M.D."/>
            <person name="Reed L.K."/>
            <person name="Reenan R."/>
            <person name="Reily A."/>
            <person name="Remington K.A."/>
            <person name="Rieger T.T."/>
            <person name="Ritchie M.G."/>
            <person name="Robin C."/>
            <person name="Rogers Y.H."/>
            <person name="Rohde C."/>
            <person name="Rozas J."/>
            <person name="Rubenfield M.J."/>
            <person name="Ruiz A."/>
            <person name="Russo S."/>
            <person name="Salzberg S.L."/>
            <person name="Sanchez-Gracia A."/>
            <person name="Saranga D.J."/>
            <person name="Sato H."/>
            <person name="Schaeffer S.W."/>
            <person name="Schatz M.C."/>
            <person name="Schlenke T."/>
            <person name="Schwartz R."/>
            <person name="Segarra C."/>
            <person name="Singh R.S."/>
            <person name="Sirot L."/>
            <person name="Sirota M."/>
            <person name="Sisneros N.B."/>
            <person name="Smith C.D."/>
            <person name="Smith T.F."/>
            <person name="Spieth J."/>
            <person name="Stage D.E."/>
            <person name="Stark A."/>
            <person name="Stephan W."/>
            <person name="Strausberg R.L."/>
            <person name="Strempel S."/>
            <person name="Sturgill D."/>
            <person name="Sutton G."/>
            <person name="Sutton G.G."/>
            <person name="Tao W."/>
            <person name="Teichmann S."/>
            <person name="Tobari Y.N."/>
            <person name="Tomimura Y."/>
            <person name="Tsolas J.M."/>
            <person name="Valente V.L."/>
            <person name="Venter E."/>
            <person name="Venter J.C."/>
            <person name="Vicario S."/>
            <person name="Vieira F.G."/>
            <person name="Vilella A.J."/>
            <person name="Villasante A."/>
            <person name="Walenz B."/>
            <person name="Wang J."/>
            <person name="Wasserman M."/>
            <person name="Watts T."/>
            <person name="Wilson D."/>
            <person name="Wilson R.K."/>
            <person name="Wing R.A."/>
            <person name="Wolfner M.F."/>
            <person name="Wong A."/>
            <person name="Wong G.K."/>
            <person name="Wu C.I."/>
            <person name="Wu G."/>
            <person name="Yamamoto D."/>
            <person name="Yang H.P."/>
            <person name="Yang S.P."/>
            <person name="Yorke J.A."/>
            <person name="Yoshida K."/>
            <person name="Zdobnov E."/>
            <person name="Zhang P."/>
            <person name="Zhang Y."/>
            <person name="Zimin A.V."/>
            <person name="Baldwin J."/>
            <person name="Abdouelleil A."/>
            <person name="Abdulkadir J."/>
            <person name="Abebe A."/>
            <person name="Abera B."/>
            <person name="Abreu J."/>
            <person name="Acer S.C."/>
            <person name="Aftuck L."/>
            <person name="Alexander A."/>
            <person name="An P."/>
            <person name="Anderson E."/>
            <person name="Anderson S."/>
            <person name="Arachi H."/>
            <person name="Azer M."/>
            <person name="Bachantsang P."/>
            <person name="Barry A."/>
            <person name="Bayul T."/>
            <person name="Berlin A."/>
            <person name="Bessette D."/>
            <person name="Bloom T."/>
            <person name="Blye J."/>
            <person name="Boguslavskiy L."/>
            <person name="Bonnet C."/>
            <person name="Boukhgalter B."/>
            <person name="Bourzgui I."/>
            <person name="Brown A."/>
            <person name="Cahill P."/>
            <person name="Channer S."/>
            <person name="Cheshatsang Y."/>
            <person name="Chuda L."/>
            <person name="Citroen M."/>
            <person name="Collymore A."/>
            <person name="Cooke P."/>
            <person name="Costello M."/>
            <person name="D'Aco K."/>
            <person name="Daza R."/>
            <person name="De Haan G."/>
            <person name="DeGray S."/>
            <person name="DeMaso C."/>
            <person name="Dhargay N."/>
            <person name="Dooley K."/>
            <person name="Dooley E."/>
            <person name="Doricent M."/>
            <person name="Dorje P."/>
            <person name="Dorjee K."/>
            <person name="Dupes A."/>
            <person name="Elong R."/>
            <person name="Falk J."/>
            <person name="Farina A."/>
            <person name="Faro S."/>
            <person name="Ferguson D."/>
            <person name="Fisher S."/>
            <person name="Foley C.D."/>
            <person name="Franke A."/>
            <person name="Friedrich D."/>
            <person name="Gadbois L."/>
            <person name="Gearin G."/>
            <person name="Gearin C.R."/>
            <person name="Giannoukos G."/>
            <person name="Goode T."/>
            <person name="Graham J."/>
            <person name="Grandbois E."/>
            <person name="Grewal S."/>
            <person name="Gyaltsen K."/>
            <person name="Hafez N."/>
            <person name="Hagos B."/>
            <person name="Hall J."/>
            <person name="Henson C."/>
            <person name="Hollinger A."/>
            <person name="Honan T."/>
            <person name="Huard M.D."/>
            <person name="Hughes L."/>
            <person name="Hurhula B."/>
            <person name="Husby M.E."/>
            <person name="Kamat A."/>
            <person name="Kanga B."/>
            <person name="Kashin S."/>
            <person name="Khazanovich D."/>
            <person name="Kisner P."/>
            <person name="Lance K."/>
            <person name="Lara M."/>
            <person name="Lee W."/>
            <person name="Lennon N."/>
            <person name="Letendre F."/>
            <person name="LeVine R."/>
            <person name="Lipovsky A."/>
            <person name="Liu X."/>
            <person name="Liu J."/>
            <person name="Liu S."/>
            <person name="Lokyitsang T."/>
            <person name="Lokyitsang Y."/>
            <person name="Lubonja R."/>
            <person name="Lui A."/>
            <person name="MacDonald P."/>
            <person name="Magnisalis V."/>
            <person name="Maru K."/>
            <person name="Matthews C."/>
            <person name="McCusker W."/>
            <person name="McDonough S."/>
            <person name="Mehta T."/>
            <person name="Meldrim J."/>
            <person name="Meneus L."/>
            <person name="Mihai O."/>
            <person name="Mihalev A."/>
            <person name="Mihova T."/>
            <person name="Mittelman R."/>
            <person name="Mlenga V."/>
            <person name="Montmayeur A."/>
            <person name="Mulrain L."/>
            <person name="Navidi A."/>
            <person name="Naylor J."/>
            <person name="Negash T."/>
            <person name="Nguyen T."/>
            <person name="Nguyen N."/>
            <person name="Nicol R."/>
            <person name="Norbu C."/>
            <person name="Norbu N."/>
            <person name="Novod N."/>
            <person name="O'Neill B."/>
            <person name="Osman S."/>
            <person name="Markiewicz E."/>
            <person name="Oyono O.L."/>
            <person name="Patti C."/>
            <person name="Phunkhang P."/>
            <person name="Pierre F."/>
            <person name="Priest M."/>
            <person name="Raghuraman S."/>
            <person name="Rege F."/>
            <person name="Reyes R."/>
            <person name="Rise C."/>
            <person name="Rogov P."/>
            <person name="Ross K."/>
            <person name="Ryan E."/>
            <person name="Settipalli S."/>
            <person name="Shea T."/>
            <person name="Sherpa N."/>
            <person name="Shi L."/>
            <person name="Shih D."/>
            <person name="Sparrow T."/>
            <person name="Spaulding J."/>
            <person name="Stalker J."/>
            <person name="Stange-Thomann N."/>
            <person name="Stavropoulos S."/>
            <person name="Stone C."/>
            <person name="Strader C."/>
            <person name="Tesfaye S."/>
            <person name="Thomson T."/>
            <person name="Thoulutsang Y."/>
            <person name="Thoulutsang D."/>
            <person name="Topham K."/>
            <person name="Topping I."/>
            <person name="Tsamla T."/>
            <person name="Vassiliev H."/>
            <person name="Vo A."/>
            <person name="Wangchuk T."/>
            <person name="Wangdi T."/>
            <person name="Weiand M."/>
            <person name="Wilkinson J."/>
            <person name="Wilson A."/>
            <person name="Yadav S."/>
            <person name="Young G."/>
            <person name="Yu Q."/>
            <person name="Zembek L."/>
            <person name="Zhong D."/>
            <person name="Zimmer A."/>
            <person name="Zwirko Z."/>
            <person name="Jaffe D.B."/>
            <person name="Alvarez P."/>
            <person name="Brockman W."/>
            <person name="Butler J."/>
            <person name="Chin C."/>
            <person name="Gnerre S."/>
            <person name="Grabherr M."/>
            <person name="Kleber M."/>
            <person name="Mauceli E."/>
            <person name="MacCallum I."/>
        </authorList>
    </citation>
    <scope>NUCLEOTIDE SEQUENCE [LARGE SCALE GENOMIC DNA]</scope>
    <source>
        <strain evidence="5">Tucson 15010-1051.87</strain>
    </source>
</reference>
<dbReference type="Proteomes" id="UP000008792">
    <property type="component" value="Unassembled WGS sequence"/>
</dbReference>
<feature type="region of interest" description="Disordered" evidence="1">
    <location>
        <begin position="766"/>
        <end position="785"/>
    </location>
</feature>
<evidence type="ECO:0000313" key="5">
    <source>
        <dbReference type="Proteomes" id="UP000008792"/>
    </source>
</evidence>
<dbReference type="EMBL" id="CH940653">
    <property type="protein sequence ID" value="EDW62420.1"/>
    <property type="molecule type" value="Genomic_DNA"/>
</dbReference>
<dbReference type="KEGG" id="dvi:6633748"/>
<dbReference type="InterPro" id="IPR032675">
    <property type="entry name" value="LRR_dom_sf"/>
</dbReference>
<feature type="compositionally biased region" description="Polar residues" evidence="1">
    <location>
        <begin position="767"/>
        <end position="785"/>
    </location>
</feature>
<dbReference type="HOGENOM" id="CLU_014096_0_0_1"/>
<evidence type="ECO:0000256" key="2">
    <source>
        <dbReference type="SAM" id="Phobius"/>
    </source>
</evidence>
<feature type="compositionally biased region" description="Basic residues" evidence="1">
    <location>
        <begin position="618"/>
        <end position="631"/>
    </location>
</feature>
<proteinExistence type="predicted"/>
<keyword evidence="2" id="KW-1133">Transmembrane helix</keyword>
<evidence type="ECO:0000313" key="4">
    <source>
        <dbReference type="EMBL" id="EDW62420.1"/>
    </source>
</evidence>
<keyword evidence="3" id="KW-0732">Signal</keyword>
<feature type="region of interest" description="Disordered" evidence="1">
    <location>
        <begin position="616"/>
        <end position="644"/>
    </location>
</feature>
<feature type="region of interest" description="Disordered" evidence="1">
    <location>
        <begin position="804"/>
        <end position="834"/>
    </location>
</feature>
<name>B4M8E4_DROVI</name>
<dbReference type="InParanoid" id="B4M8E4"/>
<feature type="transmembrane region" description="Helical" evidence="2">
    <location>
        <begin position="496"/>
        <end position="518"/>
    </location>
</feature>
<evidence type="ECO:0008006" key="6">
    <source>
        <dbReference type="Google" id="ProtNLM"/>
    </source>
</evidence>
<dbReference type="PhylomeDB" id="B4M8E4"/>
<feature type="chain" id="PRO_5002813952" description="Right handed beta helix domain-containing protein" evidence="3">
    <location>
        <begin position="36"/>
        <end position="834"/>
    </location>
</feature>
<dbReference type="AlphaFoldDB" id="B4M8E4"/>
<accession>B4M8E4</accession>
<feature type="signal peptide" evidence="3">
    <location>
        <begin position="1"/>
        <end position="35"/>
    </location>
</feature>
<dbReference type="OrthoDB" id="8185041at2759"/>
<keyword evidence="5" id="KW-1185">Reference proteome</keyword>
<organism evidence="4 5">
    <name type="scientific">Drosophila virilis</name>
    <name type="common">Fruit fly</name>
    <dbReference type="NCBI Taxonomy" id="7244"/>
    <lineage>
        <taxon>Eukaryota</taxon>
        <taxon>Metazoa</taxon>
        <taxon>Ecdysozoa</taxon>
        <taxon>Arthropoda</taxon>
        <taxon>Hexapoda</taxon>
        <taxon>Insecta</taxon>
        <taxon>Pterygota</taxon>
        <taxon>Neoptera</taxon>
        <taxon>Endopterygota</taxon>
        <taxon>Diptera</taxon>
        <taxon>Brachycera</taxon>
        <taxon>Muscomorpha</taxon>
        <taxon>Ephydroidea</taxon>
        <taxon>Drosophilidae</taxon>
        <taxon>Drosophila</taxon>
    </lineage>
</organism>
<dbReference type="OMA" id="QEPDQQR"/>
<evidence type="ECO:0000256" key="3">
    <source>
        <dbReference type="SAM" id="SignalP"/>
    </source>
</evidence>
<gene>
    <name evidence="4" type="primary">Dvir\GJ16617</name>
    <name evidence="4" type="ORF">Dvir_GJ16617</name>
</gene>
<protein>
    <recommendedName>
        <fullName evidence="6">Right handed beta helix domain-containing protein</fullName>
    </recommendedName>
</protein>
<dbReference type="Gene3D" id="3.80.10.10">
    <property type="entry name" value="Ribonuclease Inhibitor"/>
    <property type="match status" value="1"/>
</dbReference>
<keyword evidence="2" id="KW-0812">Transmembrane</keyword>
<dbReference type="eggNOG" id="ENOG502QW2Z">
    <property type="taxonomic scope" value="Eukaryota"/>
</dbReference>
<dbReference type="STRING" id="7244.B4M8E4"/>
<sequence>MEKRLPPSSSGNSAKTSIMCWTLVFLCLHLAGADAAVHSIRRGSRDAGEGGPQSICIPCHCHGLTVICDYAHNKSLSPILDSRYSVPANINGMELTLTDRTEFELHGGLFQQNRVNRFVVKGPNIPNGNDQVELIDNAFRGNLAGYPDLQILGVSSVFVRNYSLSGGEIKLRVENSDLLVLFTNAFINMNMSCNFTNIRSLVINEKSFNPILKSYVNLHIENAHIEHINRFDVSMNKIVFINCTIGSVQSQAFDVTNINQLAFENCRIGKIEERALTSKLFSEHVSITGTQIGTIDSKAIMGSGISKLTLKENTIDTIKEDAILVHSVFVYFERNWIKYLGDNWIHVNNGELIAIEDNHFGNFAAMQLNQDHRKRTNCTFVNNWLGNPQPNSLNFSNCEVRAITVDHECSCDDGKRWLPTLTDHDLSSELYCQLGKRLDRCFNASQVHLRRYVNEVCGVNRTTLRCIGGHTMKWYRDNFYTEQEREQQMKGISNDMVILIVFGVMLACGAIVLVACYLCGKCKCARSRDTCILSDTDRNILEKDHERLSMRSDDSVAKKLIKKLISNRLTPEQCSDAVMQLTQHLKKLSDASNRVLANHMATAHSKKDDDNYTLANHHQQHHHHHHHHHQHSPLPTAPTHESNDQEPIYAEPLLSAQYSLPSDPMDAAATSFYSEPYNSEANASDMPQDQEALPQYAQLQRQPTAQERAVRSVSNVSNASYATPVWRQTADATPILLTTTFSAQPPTQRHARDMRPDLEMSQLHPINHQSSSTSGSPARFPSNHNTMRSFQYLDGAASLAAMEDMAALPPDSGSNHSGGSDETVKIDEIEYVDA</sequence>